<comment type="caution">
    <text evidence="3">The sequence shown here is derived from an EMBL/GenBank/DDBJ whole genome shotgun (WGS) entry which is preliminary data.</text>
</comment>
<evidence type="ECO:0000313" key="3">
    <source>
        <dbReference type="EMBL" id="MQR27507.1"/>
    </source>
</evidence>
<dbReference type="PANTHER" id="PTHR46558">
    <property type="entry name" value="TRACRIPTIONAL REGULATORY PROTEIN-RELATED-RELATED"/>
    <property type="match status" value="1"/>
</dbReference>
<evidence type="ECO:0000313" key="4">
    <source>
        <dbReference type="Proteomes" id="UP000469952"/>
    </source>
</evidence>
<feature type="domain" description="HTH cro/C1-type" evidence="2">
    <location>
        <begin position="25"/>
        <end position="79"/>
    </location>
</feature>
<protein>
    <submittedName>
        <fullName evidence="3">Helix-turn-helix domain-containing protein</fullName>
    </submittedName>
</protein>
<dbReference type="Proteomes" id="UP000469952">
    <property type="component" value="Unassembled WGS sequence"/>
</dbReference>
<dbReference type="CDD" id="cd00093">
    <property type="entry name" value="HTH_XRE"/>
    <property type="match status" value="1"/>
</dbReference>
<evidence type="ECO:0000256" key="1">
    <source>
        <dbReference type="ARBA" id="ARBA00023125"/>
    </source>
</evidence>
<dbReference type="SMART" id="SM00530">
    <property type="entry name" value="HTH_XRE"/>
    <property type="match status" value="1"/>
</dbReference>
<dbReference type="GO" id="GO:0003677">
    <property type="term" value="F:DNA binding"/>
    <property type="evidence" value="ECO:0007669"/>
    <property type="project" value="UniProtKB-KW"/>
</dbReference>
<dbReference type="Gene3D" id="1.10.260.40">
    <property type="entry name" value="lambda repressor-like DNA-binding domains"/>
    <property type="match status" value="1"/>
</dbReference>
<dbReference type="InterPro" id="IPR010982">
    <property type="entry name" value="Lambda_DNA-bd_dom_sf"/>
</dbReference>
<name>A0A843YYS8_LEUME</name>
<dbReference type="PANTHER" id="PTHR46558:SF13">
    <property type="entry name" value="HTH-TYPE TRANSCRIPTIONAL REGULATOR IMMR"/>
    <property type="match status" value="1"/>
</dbReference>
<evidence type="ECO:0000259" key="2">
    <source>
        <dbReference type="PROSITE" id="PS50943"/>
    </source>
</evidence>
<sequence>MLIMNYVLFILWGDLGGSMDLGKKIKLLRKSKNLTQLDLAKSLFISYQLVSKWEHNIAFPTAETLLDIANIYQLPLNYFSDGEEVDGFKISEKERVFVGFTEYMVQFDNDWPTLHAIASVSNISETTIRKYFNSINELIYAYIINIDQSIKIEVEQKVAENKNIMTIFLEDMAPLLYRKRFELNVLYTRSYIKNIWISFIRSKYKRILSNHKSAVGNDSLELEYSIEILISFISTWLRQQNPENLEDFQSRIKKMTSVNINQWPMFSNQ</sequence>
<keyword evidence="1" id="KW-0238">DNA-binding</keyword>
<dbReference type="EMBL" id="WIPA01000024">
    <property type="protein sequence ID" value="MQR27507.1"/>
    <property type="molecule type" value="Genomic_DNA"/>
</dbReference>
<dbReference type="AlphaFoldDB" id="A0A843YYS8"/>
<dbReference type="PROSITE" id="PS50943">
    <property type="entry name" value="HTH_CROC1"/>
    <property type="match status" value="1"/>
</dbReference>
<dbReference type="InterPro" id="IPR001387">
    <property type="entry name" value="Cro/C1-type_HTH"/>
</dbReference>
<accession>A0A843YYS8</accession>
<dbReference type="SUPFAM" id="SSF47413">
    <property type="entry name" value="lambda repressor-like DNA-binding domains"/>
    <property type="match status" value="1"/>
</dbReference>
<dbReference type="Pfam" id="PF12844">
    <property type="entry name" value="HTH_19"/>
    <property type="match status" value="1"/>
</dbReference>
<gene>
    <name evidence="3" type="ORF">GFV13_09710</name>
</gene>
<organism evidence="3 4">
    <name type="scientific">Leuconostoc mesenteroides</name>
    <dbReference type="NCBI Taxonomy" id="1245"/>
    <lineage>
        <taxon>Bacteria</taxon>
        <taxon>Bacillati</taxon>
        <taxon>Bacillota</taxon>
        <taxon>Bacilli</taxon>
        <taxon>Lactobacillales</taxon>
        <taxon>Lactobacillaceae</taxon>
        <taxon>Leuconostoc</taxon>
    </lineage>
</organism>
<proteinExistence type="predicted"/>
<reference evidence="3 4" key="1">
    <citation type="submission" date="2019-10" db="EMBL/GenBank/DDBJ databases">
        <title>WGS of Leuconostoc mesenteroides.</title>
        <authorList>
            <person name="Melo Bolivar J."/>
            <person name="Marino-Ramirez L."/>
            <person name="Villamil Diaz L.M."/>
        </authorList>
    </citation>
    <scope>NUCLEOTIDE SEQUENCE [LARGE SCALE GENOMIC DNA]</scope>
    <source>
        <strain evidence="3 4">M11</strain>
    </source>
</reference>